<reference evidence="1" key="1">
    <citation type="submission" date="2017-04" db="EMBL/GenBank/DDBJ databases">
        <authorList>
            <person name="Varghese N."/>
            <person name="Submissions S."/>
        </authorList>
    </citation>
    <scope>NUCLEOTIDE SEQUENCE</scope>
    <source>
        <strain evidence="1">WTE2008</strain>
    </source>
</reference>
<accession>A0AC61PQJ1</accession>
<dbReference type="EMBL" id="FWXZ01000010">
    <property type="protein sequence ID" value="SMC92283.1"/>
    <property type="molecule type" value="Genomic_DNA"/>
</dbReference>
<protein>
    <submittedName>
        <fullName evidence="1">Homoserine dehydrogenase</fullName>
    </submittedName>
</protein>
<dbReference type="Proteomes" id="UP000192328">
    <property type="component" value="Unassembled WGS sequence"/>
</dbReference>
<proteinExistence type="predicted"/>
<organism evidence="1 2">
    <name type="scientific">Aristaeella lactis</name>
    <dbReference type="NCBI Taxonomy" id="3046383"/>
    <lineage>
        <taxon>Bacteria</taxon>
        <taxon>Bacillati</taxon>
        <taxon>Bacillota</taxon>
        <taxon>Clostridia</taxon>
        <taxon>Eubacteriales</taxon>
        <taxon>Aristaeellaceae</taxon>
        <taxon>Aristaeella</taxon>
    </lineage>
</organism>
<keyword evidence="2" id="KW-1185">Reference proteome</keyword>
<evidence type="ECO:0000313" key="1">
    <source>
        <dbReference type="EMBL" id="SMC92283.1"/>
    </source>
</evidence>
<evidence type="ECO:0000313" key="2">
    <source>
        <dbReference type="Proteomes" id="UP000192328"/>
    </source>
</evidence>
<comment type="caution">
    <text evidence="1">The sequence shown here is derived from an EMBL/GenBank/DDBJ whole genome shotgun (WGS) entry which is preliminary data.</text>
</comment>
<gene>
    <name evidence="1" type="ORF">SAMN06297397_0006</name>
</gene>
<name>A0AC61PQJ1_9FIRM</name>
<sequence length="420" mass="45144">MKEVVLGLLGLGNIGGGVWDLIREFGGEVGKRTGVKLRVKKALVLDKKIHGGKEVPDEVLTTDKNDILEDPEINIVCEFLGGEQPAASMMLRALENGKSVVTANKMALSLHFDELREMAKKTGAGLYYEASVGGAIPIINAIQTPLIANHIEQIMGIVNGTTNYILTRMAAEGAEYEAVLKDAQRLGLAEPNPTADVEGFDAAYKLSILGSLAFHSRVLVEDVYREGITKVNSEDIAFGREMGYVLKLLAIGKDNGDSIEARVHPAFLPADHPLARVDGSLNAVYLYGHSFKDMMLEGRGAGDAPTASAIVGDIVQAAQNAVHPMPVMRKDPLPVADDWYSKYFIRMKAKDAPGVLAEVAGLLAKEEISVSAMTQKDAGPDGKATLIIITHMAPEKAVQRVVKALNPEICKVENVIRVEG</sequence>